<gene>
    <name evidence="4" type="primary">FAAH2_9</name>
    <name evidence="4" type="ORF">g.18815</name>
</gene>
<dbReference type="SUPFAM" id="SSF75304">
    <property type="entry name" value="Amidase signature (AS) enzymes"/>
    <property type="match status" value="1"/>
</dbReference>
<proteinExistence type="inferred from homology"/>
<dbReference type="InterPro" id="IPR052739">
    <property type="entry name" value="FAAH2"/>
</dbReference>
<dbReference type="InterPro" id="IPR036928">
    <property type="entry name" value="AS_sf"/>
</dbReference>
<dbReference type="PANTHER" id="PTHR43372">
    <property type="entry name" value="FATTY-ACID AMIDE HYDROLASE"/>
    <property type="match status" value="1"/>
</dbReference>
<dbReference type="InterPro" id="IPR020556">
    <property type="entry name" value="Amidase_CS"/>
</dbReference>
<evidence type="ECO:0000259" key="3">
    <source>
        <dbReference type="Pfam" id="PF01425"/>
    </source>
</evidence>
<name>A0A6G1SBG0_9ACAR</name>
<keyword evidence="4" id="KW-0378">Hydrolase</keyword>
<evidence type="ECO:0000313" key="4">
    <source>
        <dbReference type="EMBL" id="MDE47709.1"/>
    </source>
</evidence>
<dbReference type="Gene3D" id="3.90.1300.10">
    <property type="entry name" value="Amidase signature (AS) domain"/>
    <property type="match status" value="1"/>
</dbReference>
<feature type="active site" description="Acyl-ester intermediate" evidence="2">
    <location>
        <position position="232"/>
    </location>
</feature>
<dbReference type="GO" id="GO:0012505">
    <property type="term" value="C:endomembrane system"/>
    <property type="evidence" value="ECO:0007669"/>
    <property type="project" value="TreeGrafter"/>
</dbReference>
<sequence length="533" mass="58095">MLNYKSLKTLGVLIAKRTLCYTLNSLAYLMSFLFQPKRSQIPVIDDHNLVTPAIKLSQQIKAGHISSEEVVESFINRIKLINPIINAVVDRRFELALSRARAIDRKLEEARDNDDADQSMMKLPLVGVPVSVKETIAMDGYSFTGGVIGRRHVKAPRTAEVVQLLLKNGLVPIATTNVPELAMWWDSSNPVYGTTNNPYDLTRIPGGSSGGEAALIAAGGSVVGIGSDLAGSIRIPANFCCLFGHKPTPWIVPNDGMYPTVGGVREKLFGVGPITRYACDLKPMLKIMAGPKADRLKLDEPVDLSKLKIYYVEELGDAMALECNTDILEGMHNAIDRLANKYKCHVEKIFIEEFRHGFSLWSAEANAEPDAPSFASQLGDASGSDFSPLLELGKKLFNSSDHNMGSILASALDQFAPESGSSESLSLSQQAADLRKRLNALLGDYGILMVPTHPEPAPEHHTTYLKVFNIAYTSVTTVLQAPITQVPLGLSKEGLPYGVQLVARPLNDRLPLAVALEIEKLIGGWQPPCRIDL</sequence>
<evidence type="ECO:0000256" key="2">
    <source>
        <dbReference type="PIRSR" id="PIRSR001221-1"/>
    </source>
</evidence>
<feature type="active site" description="Charge relay system" evidence="2">
    <location>
        <position position="133"/>
    </location>
</feature>
<reference evidence="4" key="1">
    <citation type="submission" date="2018-10" db="EMBL/GenBank/DDBJ databases">
        <title>Transcriptome assembly of Aceria tosichella (Wheat curl mite) Type 2.</title>
        <authorList>
            <person name="Scully E.D."/>
            <person name="Geib S.M."/>
            <person name="Palmer N.A."/>
            <person name="Gupta A.K."/>
            <person name="Sarath G."/>
            <person name="Tatineni S."/>
        </authorList>
    </citation>
    <scope>NUCLEOTIDE SEQUENCE</scope>
    <source>
        <strain evidence="4">LincolnNE</strain>
    </source>
</reference>
<dbReference type="EMBL" id="GGYP01002938">
    <property type="protein sequence ID" value="MDE47709.1"/>
    <property type="molecule type" value="Transcribed_RNA"/>
</dbReference>
<dbReference type="GO" id="GO:0016787">
    <property type="term" value="F:hydrolase activity"/>
    <property type="evidence" value="ECO:0007669"/>
    <property type="project" value="UniProtKB-KW"/>
</dbReference>
<dbReference type="PROSITE" id="PS00571">
    <property type="entry name" value="AMIDASES"/>
    <property type="match status" value="1"/>
</dbReference>
<feature type="active site" description="Charge relay system" evidence="2">
    <location>
        <position position="208"/>
    </location>
</feature>
<dbReference type="Pfam" id="PF01425">
    <property type="entry name" value="Amidase"/>
    <property type="match status" value="1"/>
</dbReference>
<dbReference type="PIRSF" id="PIRSF001221">
    <property type="entry name" value="Amidase_fungi"/>
    <property type="match status" value="1"/>
</dbReference>
<protein>
    <submittedName>
        <fullName evidence="4">Fatty-acid amide hydrolase 2</fullName>
    </submittedName>
</protein>
<organism evidence="4">
    <name type="scientific">Aceria tosichella</name>
    <name type="common">wheat curl mite</name>
    <dbReference type="NCBI Taxonomy" id="561515"/>
    <lineage>
        <taxon>Eukaryota</taxon>
        <taxon>Metazoa</taxon>
        <taxon>Ecdysozoa</taxon>
        <taxon>Arthropoda</taxon>
        <taxon>Chelicerata</taxon>
        <taxon>Arachnida</taxon>
        <taxon>Acari</taxon>
        <taxon>Acariformes</taxon>
        <taxon>Trombidiformes</taxon>
        <taxon>Prostigmata</taxon>
        <taxon>Eupodina</taxon>
        <taxon>Eriophyoidea</taxon>
        <taxon>Eriophyidae</taxon>
        <taxon>Eriophyinae</taxon>
        <taxon>Aceriini</taxon>
        <taxon>Aceria</taxon>
    </lineage>
</organism>
<dbReference type="PANTHER" id="PTHR43372:SF4">
    <property type="entry name" value="FATTY-ACID AMIDE HYDROLASE 2"/>
    <property type="match status" value="1"/>
</dbReference>
<accession>A0A6G1SBG0</accession>
<comment type="similarity">
    <text evidence="1">Belongs to the amidase family.</text>
</comment>
<evidence type="ECO:0000256" key="1">
    <source>
        <dbReference type="ARBA" id="ARBA00009199"/>
    </source>
</evidence>
<feature type="domain" description="Amidase" evidence="3">
    <location>
        <begin position="69"/>
        <end position="509"/>
    </location>
</feature>
<dbReference type="InterPro" id="IPR023631">
    <property type="entry name" value="Amidase_dom"/>
</dbReference>
<dbReference type="AlphaFoldDB" id="A0A6G1SBG0"/>